<dbReference type="Gene3D" id="3.30.750.24">
    <property type="entry name" value="STAS domain"/>
    <property type="match status" value="1"/>
</dbReference>
<sequence length="89" mass="9734">MLIKVDYEILNGDHEALRTYLNSHLEGSPNSVILDLDEVQVLTSVALGSLVAFANRLRGMGISLETINVSSKLLEIIKLVSLDQSLGIR</sequence>
<comment type="caution">
    <text evidence="2">The sequence shown here is derived from an EMBL/GenBank/DDBJ whole genome shotgun (WGS) entry which is preliminary data.</text>
</comment>
<dbReference type="PROSITE" id="PS50801">
    <property type="entry name" value="STAS"/>
    <property type="match status" value="1"/>
</dbReference>
<dbReference type="CDD" id="cd07043">
    <property type="entry name" value="STAS_anti-anti-sigma_factors"/>
    <property type="match status" value="1"/>
</dbReference>
<keyword evidence="4" id="KW-1185">Reference proteome</keyword>
<gene>
    <name evidence="2" type="ORF">EHO57_15220</name>
    <name evidence="3" type="ORF">EHQ53_11280</name>
</gene>
<evidence type="ECO:0000259" key="1">
    <source>
        <dbReference type="PROSITE" id="PS50801"/>
    </source>
</evidence>
<dbReference type="EMBL" id="RQGC01000007">
    <property type="protein sequence ID" value="TGL40765.1"/>
    <property type="molecule type" value="Genomic_DNA"/>
</dbReference>
<dbReference type="AlphaFoldDB" id="A0A5F1ZV00"/>
<proteinExistence type="predicted"/>
<organism evidence="2 5">
    <name type="scientific">Leptospira langatensis</name>
    <dbReference type="NCBI Taxonomy" id="2484983"/>
    <lineage>
        <taxon>Bacteria</taxon>
        <taxon>Pseudomonadati</taxon>
        <taxon>Spirochaetota</taxon>
        <taxon>Spirochaetia</taxon>
        <taxon>Leptospirales</taxon>
        <taxon>Leptospiraceae</taxon>
        <taxon>Leptospira</taxon>
    </lineage>
</organism>
<dbReference type="Pfam" id="PF01740">
    <property type="entry name" value="STAS"/>
    <property type="match status" value="1"/>
</dbReference>
<dbReference type="Proteomes" id="UP000297946">
    <property type="component" value="Unassembled WGS sequence"/>
</dbReference>
<dbReference type="Proteomes" id="UP000297273">
    <property type="component" value="Unassembled WGS sequence"/>
</dbReference>
<dbReference type="OrthoDB" id="331214at2"/>
<reference evidence="3" key="1">
    <citation type="submission" date="2018-10" db="EMBL/GenBank/DDBJ databases">
        <authorList>
            <person name="Vincent A.T."/>
            <person name="Schiettekatte O."/>
            <person name="Bourhy P."/>
            <person name="Veyrier F.J."/>
            <person name="Picardeau M."/>
        </authorList>
    </citation>
    <scope>NUCLEOTIDE SEQUENCE</scope>
    <source>
        <strain evidence="3">201702690</strain>
    </source>
</reference>
<dbReference type="InterPro" id="IPR002645">
    <property type="entry name" value="STAS_dom"/>
</dbReference>
<feature type="domain" description="STAS" evidence="1">
    <location>
        <begin position="1"/>
        <end position="89"/>
    </location>
</feature>
<evidence type="ECO:0000313" key="2">
    <source>
        <dbReference type="EMBL" id="TGJ99044.1"/>
    </source>
</evidence>
<protein>
    <submittedName>
        <fullName evidence="2">Anti-sigma factor antagonist</fullName>
    </submittedName>
</protein>
<dbReference type="EMBL" id="RQER01000010">
    <property type="protein sequence ID" value="TGJ99044.1"/>
    <property type="molecule type" value="Genomic_DNA"/>
</dbReference>
<dbReference type="InterPro" id="IPR036513">
    <property type="entry name" value="STAS_dom_sf"/>
</dbReference>
<evidence type="ECO:0000313" key="4">
    <source>
        <dbReference type="Proteomes" id="UP000297273"/>
    </source>
</evidence>
<evidence type="ECO:0000313" key="5">
    <source>
        <dbReference type="Proteomes" id="UP000297946"/>
    </source>
</evidence>
<evidence type="ECO:0000313" key="3">
    <source>
        <dbReference type="EMBL" id="TGL40765.1"/>
    </source>
</evidence>
<accession>A0A5F1ZV00</accession>
<name>A0A5F1ZV00_9LEPT</name>
<reference evidence="4 5" key="2">
    <citation type="journal article" date="2019" name="PLoS Negl. Trop. Dis.">
        <title>Revisiting the worldwide diversity of Leptospira species in the environment.</title>
        <authorList>
            <person name="Vincent A.T."/>
            <person name="Schiettekatte O."/>
            <person name="Bourhy P."/>
            <person name="Veyrier F.J."/>
            <person name="Picardeau M."/>
        </authorList>
    </citation>
    <scope>NUCLEOTIDE SEQUENCE [LARGE SCALE GENOMIC DNA]</scope>
    <source>
        <strain evidence="4">201702690</strain>
        <strain evidence="2 5">SSW18</strain>
    </source>
</reference>
<dbReference type="SUPFAM" id="SSF52091">
    <property type="entry name" value="SpoIIaa-like"/>
    <property type="match status" value="1"/>
</dbReference>